<dbReference type="GO" id="GO:0030295">
    <property type="term" value="F:protein kinase activator activity"/>
    <property type="evidence" value="ECO:0007669"/>
    <property type="project" value="TreeGrafter"/>
</dbReference>
<dbReference type="InterPro" id="IPR036097">
    <property type="entry name" value="HisK_dim/P_sf"/>
</dbReference>
<dbReference type="InterPro" id="IPR005467">
    <property type="entry name" value="His_kinase_dom"/>
</dbReference>
<dbReference type="GO" id="GO:0000156">
    <property type="term" value="F:phosphorelay response regulator activity"/>
    <property type="evidence" value="ECO:0007669"/>
    <property type="project" value="TreeGrafter"/>
</dbReference>
<accession>A0LDH8</accession>
<reference evidence="12" key="1">
    <citation type="journal article" date="2009" name="Appl. Environ. Microbiol.">
        <title>Complete genome sequence of the chemolithoautotrophic marine magnetotactic coccus strain MC-1.</title>
        <authorList>
            <person name="Schubbe S."/>
            <person name="Williams T.J."/>
            <person name="Xie G."/>
            <person name="Kiss H.E."/>
            <person name="Brettin T.S."/>
            <person name="Martinez D."/>
            <person name="Ross C.A."/>
            <person name="Schuler D."/>
            <person name="Cox B.L."/>
            <person name="Nealson K.H."/>
            <person name="Bazylinski D.A."/>
        </authorList>
    </citation>
    <scope>NUCLEOTIDE SEQUENCE [LARGE SCALE GENOMIC DNA]</scope>
    <source>
        <strain evidence="12">ATCC BAA-1437 / JCM 17883 / MC-1</strain>
    </source>
</reference>
<evidence type="ECO:0000256" key="4">
    <source>
        <dbReference type="ARBA" id="ARBA00022679"/>
    </source>
</evidence>
<dbReference type="InterPro" id="IPR029016">
    <property type="entry name" value="GAF-like_dom_sf"/>
</dbReference>
<dbReference type="SUPFAM" id="SSF55781">
    <property type="entry name" value="GAF domain-like"/>
    <property type="match status" value="1"/>
</dbReference>
<dbReference type="Gene3D" id="3.30.565.10">
    <property type="entry name" value="Histidine kinase-like ATPase, C-terminal domain"/>
    <property type="match status" value="1"/>
</dbReference>
<sequence length="635" mass="72174" precursor="true">MAVHAGLLRHGLVWLVLALLLTMAGLGLAQQQRNQLYEEARRQAETELHLIQTVVQGALQSGDYNEVQPFLDQWGNSKGDVVLLRITSASGSVMAIYKRVFEVESPLRLNSEFLYSYRGKAQLMMVKDLAQMDSKVRVVFLQFIAMESIILLAFAFILHQNYKRRLEADLLEERTGRLDEANQRLQWEVLERQRAERRLRRAHRYQSAVNTLLQSLLESNTAEQQMMLALQLLSAFPEQKDRLQAALFIQEPDGQHYVLGAQVGLADVQKMLYTRIPANRALCHTAVVSRKLTLINVEGGNNEAMEHMLPSPFPHGAYCVPILLRRRPFGAITLLLGSSYVSDQEAEEFLEAVANSLAGLIDRRESEEAVKRHQAEVERLNTDLELRVRHAVNENRHKDMVMMRQSRMAAMGEMVGNIAHQWRQPLNALALNLTNVEDAFTYNELDAKTMNEQMEKARRLIRQMSTTIDDFRNFFRPDKQRVRFELGQTVREALELVSASFSHYQIALTYQPSSEDLWAYGYPNETVQVLMIILNNAKDAIQELGLTDGKVEVNLSESGRMAVIAIRDNGIGIPDEILDRLFDPFFTTKTERQGTGIGLYMAKMIVEDSMEGQIQAESSSEGACFYVKLPLAVEV</sequence>
<evidence type="ECO:0000259" key="10">
    <source>
        <dbReference type="PROSITE" id="PS50109"/>
    </source>
</evidence>
<dbReference type="InterPro" id="IPR003018">
    <property type="entry name" value="GAF"/>
</dbReference>
<evidence type="ECO:0000256" key="6">
    <source>
        <dbReference type="ARBA" id="ARBA00022777"/>
    </source>
</evidence>
<keyword evidence="4" id="KW-0808">Transferase</keyword>
<keyword evidence="6 11" id="KW-0418">Kinase</keyword>
<dbReference type="Gene3D" id="3.30.450.40">
    <property type="match status" value="1"/>
</dbReference>
<dbReference type="SMART" id="SM00065">
    <property type="entry name" value="GAF"/>
    <property type="match status" value="1"/>
</dbReference>
<dbReference type="InterPro" id="IPR003661">
    <property type="entry name" value="HisK_dim/P_dom"/>
</dbReference>
<keyword evidence="9" id="KW-0472">Membrane</keyword>
<evidence type="ECO:0000256" key="9">
    <source>
        <dbReference type="SAM" id="Phobius"/>
    </source>
</evidence>
<dbReference type="SUPFAM" id="SSF55874">
    <property type="entry name" value="ATPase domain of HSP90 chaperone/DNA topoisomerase II/histidine kinase"/>
    <property type="match status" value="1"/>
</dbReference>
<feature type="transmembrane region" description="Helical" evidence="9">
    <location>
        <begin position="139"/>
        <end position="158"/>
    </location>
</feature>
<dbReference type="InterPro" id="IPR004358">
    <property type="entry name" value="Sig_transdc_His_kin-like_C"/>
</dbReference>
<dbReference type="eggNOG" id="COG2203">
    <property type="taxonomic scope" value="Bacteria"/>
</dbReference>
<keyword evidence="8" id="KW-0902">Two-component regulatory system</keyword>
<dbReference type="GO" id="GO:0007234">
    <property type="term" value="P:osmosensory signaling via phosphorelay pathway"/>
    <property type="evidence" value="ECO:0007669"/>
    <property type="project" value="TreeGrafter"/>
</dbReference>
<dbReference type="Pfam" id="PF00512">
    <property type="entry name" value="HisKA"/>
    <property type="match status" value="1"/>
</dbReference>
<reference evidence="11 12" key="2">
    <citation type="journal article" date="2012" name="Int. J. Syst. Evol. Microbiol.">
        <title>Magnetococcus marinus gen. nov., sp. nov., a marine, magnetotactic bacterium that represents a novel lineage (Magnetococcaceae fam. nov.; Magnetococcales ord. nov.) at the base of the Alphaproteobacteria.</title>
        <authorList>
            <person name="Bazylinski D.A."/>
            <person name="Williams T.J."/>
            <person name="Lefevre C.T."/>
            <person name="Berg R.J."/>
            <person name="Zhang C.L."/>
            <person name="Bowser S.S."/>
            <person name="Dean A.J."/>
            <person name="Beveridge T.J."/>
        </authorList>
    </citation>
    <scope>NUCLEOTIDE SEQUENCE [LARGE SCALE GENOMIC DNA]</scope>
    <source>
        <strain evidence="12">ATCC BAA-1437 / JCM 17883 / MC-1</strain>
    </source>
</reference>
<proteinExistence type="predicted"/>
<dbReference type="SUPFAM" id="SSF47384">
    <property type="entry name" value="Homodimeric domain of signal transducing histidine kinase"/>
    <property type="match status" value="1"/>
</dbReference>
<dbReference type="GO" id="GO:0000155">
    <property type="term" value="F:phosphorelay sensor kinase activity"/>
    <property type="evidence" value="ECO:0007669"/>
    <property type="project" value="InterPro"/>
</dbReference>
<dbReference type="SMART" id="SM00387">
    <property type="entry name" value="HATPase_c"/>
    <property type="match status" value="1"/>
</dbReference>
<dbReference type="STRING" id="156889.Mmc1_3536"/>
<feature type="domain" description="Histidine kinase" evidence="10">
    <location>
        <begin position="417"/>
        <end position="633"/>
    </location>
</feature>
<evidence type="ECO:0000256" key="5">
    <source>
        <dbReference type="ARBA" id="ARBA00022741"/>
    </source>
</evidence>
<dbReference type="SMART" id="SM00388">
    <property type="entry name" value="HisKA"/>
    <property type="match status" value="1"/>
</dbReference>
<dbReference type="eggNOG" id="COG4191">
    <property type="taxonomic scope" value="Bacteria"/>
</dbReference>
<name>A0LDH8_MAGMM</name>
<dbReference type="GO" id="GO:0005524">
    <property type="term" value="F:ATP binding"/>
    <property type="evidence" value="ECO:0007669"/>
    <property type="project" value="UniProtKB-KW"/>
</dbReference>
<dbReference type="CDD" id="cd00082">
    <property type="entry name" value="HisKA"/>
    <property type="match status" value="1"/>
</dbReference>
<keyword evidence="9" id="KW-0812">Transmembrane</keyword>
<organism evidence="11 12">
    <name type="scientific">Magnetococcus marinus (strain ATCC BAA-1437 / JCM 17883 / MC-1)</name>
    <dbReference type="NCBI Taxonomy" id="156889"/>
    <lineage>
        <taxon>Bacteria</taxon>
        <taxon>Pseudomonadati</taxon>
        <taxon>Pseudomonadota</taxon>
        <taxon>Magnetococcia</taxon>
        <taxon>Magnetococcales</taxon>
        <taxon>Magnetococcaceae</taxon>
        <taxon>Magnetococcus</taxon>
    </lineage>
</organism>
<dbReference type="EMBL" id="CP000471">
    <property type="protein sequence ID" value="ABK46021.1"/>
    <property type="molecule type" value="Genomic_DNA"/>
</dbReference>
<dbReference type="AlphaFoldDB" id="A0LDH8"/>
<comment type="catalytic activity">
    <reaction evidence="1">
        <text>ATP + protein L-histidine = ADP + protein N-phospho-L-histidine.</text>
        <dbReference type="EC" id="2.7.13.3"/>
    </reaction>
</comment>
<protein>
    <recommendedName>
        <fullName evidence="2">histidine kinase</fullName>
        <ecNumber evidence="2">2.7.13.3</ecNumber>
    </recommendedName>
</protein>
<keyword evidence="3" id="KW-0597">Phosphoprotein</keyword>
<dbReference type="RefSeq" id="WP_011715077.1">
    <property type="nucleotide sequence ID" value="NC_008576.1"/>
</dbReference>
<dbReference type="PROSITE" id="PS50109">
    <property type="entry name" value="HIS_KIN"/>
    <property type="match status" value="1"/>
</dbReference>
<dbReference type="Pfam" id="PF02518">
    <property type="entry name" value="HATPase_c"/>
    <property type="match status" value="1"/>
</dbReference>
<evidence type="ECO:0000256" key="8">
    <source>
        <dbReference type="ARBA" id="ARBA00023012"/>
    </source>
</evidence>
<keyword evidence="9" id="KW-1133">Transmembrane helix</keyword>
<keyword evidence="12" id="KW-1185">Reference proteome</keyword>
<evidence type="ECO:0000313" key="11">
    <source>
        <dbReference type="EMBL" id="ABK46021.1"/>
    </source>
</evidence>
<keyword evidence="7" id="KW-0067">ATP-binding</keyword>
<evidence type="ECO:0000256" key="3">
    <source>
        <dbReference type="ARBA" id="ARBA00022553"/>
    </source>
</evidence>
<dbReference type="HOGENOM" id="CLU_430719_0_0_5"/>
<dbReference type="Gene3D" id="1.10.287.130">
    <property type="match status" value="1"/>
</dbReference>
<dbReference type="CDD" id="cd00075">
    <property type="entry name" value="HATPase"/>
    <property type="match status" value="1"/>
</dbReference>
<dbReference type="OrthoDB" id="9789238at2"/>
<dbReference type="InterPro" id="IPR036890">
    <property type="entry name" value="HATPase_C_sf"/>
</dbReference>
<evidence type="ECO:0000256" key="1">
    <source>
        <dbReference type="ARBA" id="ARBA00000085"/>
    </source>
</evidence>
<keyword evidence="5" id="KW-0547">Nucleotide-binding</keyword>
<dbReference type="PRINTS" id="PR00344">
    <property type="entry name" value="BCTRLSENSOR"/>
</dbReference>
<gene>
    <name evidence="11" type="ordered locus">Mmc1_3536</name>
</gene>
<dbReference type="KEGG" id="mgm:Mmc1_3536"/>
<dbReference type="InterPro" id="IPR050351">
    <property type="entry name" value="BphY/WalK/GraS-like"/>
</dbReference>
<dbReference type="InterPro" id="IPR003594">
    <property type="entry name" value="HATPase_dom"/>
</dbReference>
<dbReference type="PANTHER" id="PTHR42878">
    <property type="entry name" value="TWO-COMPONENT HISTIDINE KINASE"/>
    <property type="match status" value="1"/>
</dbReference>
<evidence type="ECO:0000256" key="7">
    <source>
        <dbReference type="ARBA" id="ARBA00022840"/>
    </source>
</evidence>
<dbReference type="EC" id="2.7.13.3" evidence="2"/>
<dbReference type="Proteomes" id="UP000002586">
    <property type="component" value="Chromosome"/>
</dbReference>
<evidence type="ECO:0000256" key="2">
    <source>
        <dbReference type="ARBA" id="ARBA00012438"/>
    </source>
</evidence>
<evidence type="ECO:0000313" key="12">
    <source>
        <dbReference type="Proteomes" id="UP000002586"/>
    </source>
</evidence>
<dbReference type="PANTHER" id="PTHR42878:SF7">
    <property type="entry name" value="SENSOR HISTIDINE KINASE GLRK"/>
    <property type="match status" value="1"/>
</dbReference>